<evidence type="ECO:0000313" key="4">
    <source>
        <dbReference type="Proteomes" id="UP000695007"/>
    </source>
</evidence>
<dbReference type="Gene3D" id="1.25.40.10">
    <property type="entry name" value="Tetratricopeptide repeat domain"/>
    <property type="match status" value="3"/>
</dbReference>
<dbReference type="KEGG" id="csol:105363207"/>
<dbReference type="InterPro" id="IPR011990">
    <property type="entry name" value="TPR-like_helical_dom_sf"/>
</dbReference>
<feature type="repeat" description="PPR" evidence="2">
    <location>
        <begin position="247"/>
        <end position="281"/>
    </location>
</feature>
<dbReference type="Proteomes" id="UP000695007">
    <property type="component" value="Unplaced"/>
</dbReference>
<evidence type="ECO:0000256" key="1">
    <source>
        <dbReference type="ARBA" id="ARBA00022737"/>
    </source>
</evidence>
<dbReference type="RefSeq" id="XP_011499138.1">
    <property type="nucleotide sequence ID" value="XM_011500836.1"/>
</dbReference>
<keyword evidence="1" id="KW-0677">Repeat</keyword>
<evidence type="ECO:0000256" key="2">
    <source>
        <dbReference type="PROSITE-ProRule" id="PRU00708"/>
    </source>
</evidence>
<feature type="domain" description="PROP1-like PPR" evidence="3">
    <location>
        <begin position="177"/>
        <end position="291"/>
    </location>
</feature>
<evidence type="ECO:0000259" key="3">
    <source>
        <dbReference type="Pfam" id="PF17177"/>
    </source>
</evidence>
<dbReference type="Pfam" id="PF13812">
    <property type="entry name" value="PPR_3"/>
    <property type="match status" value="1"/>
</dbReference>
<organism evidence="4 5">
    <name type="scientific">Ceratosolen solmsi marchali</name>
    <dbReference type="NCBI Taxonomy" id="326594"/>
    <lineage>
        <taxon>Eukaryota</taxon>
        <taxon>Metazoa</taxon>
        <taxon>Ecdysozoa</taxon>
        <taxon>Arthropoda</taxon>
        <taxon>Hexapoda</taxon>
        <taxon>Insecta</taxon>
        <taxon>Pterygota</taxon>
        <taxon>Neoptera</taxon>
        <taxon>Endopterygota</taxon>
        <taxon>Hymenoptera</taxon>
        <taxon>Apocrita</taxon>
        <taxon>Proctotrupomorpha</taxon>
        <taxon>Chalcidoidea</taxon>
        <taxon>Agaonidae</taxon>
        <taxon>Agaoninae</taxon>
        <taxon>Ceratosolen</taxon>
    </lineage>
</organism>
<dbReference type="InterPro" id="IPR033443">
    <property type="entry name" value="PROP1-like_PPR_dom"/>
</dbReference>
<gene>
    <name evidence="5" type="primary">LOC105363207</name>
</gene>
<dbReference type="PANTHER" id="PTHR47447">
    <property type="entry name" value="OS03G0856100 PROTEIN"/>
    <property type="match status" value="1"/>
</dbReference>
<proteinExistence type="predicted"/>
<dbReference type="InterPro" id="IPR002885">
    <property type="entry name" value="PPR_rpt"/>
</dbReference>
<evidence type="ECO:0000313" key="5">
    <source>
        <dbReference type="RefSeq" id="XP_011499138.1"/>
    </source>
</evidence>
<name>A0AAJ7DWN0_9HYME</name>
<sequence>MNLSCKKICFKNVEAPSKIIKLITKICNNSRNYCNTCVPRVYPLQNQTRKICFYTFKNNVNNNLVFKILSINYLKYSRTALELPPPVPETIETLPEVDTFGNIGGLKYERVELDAEELEEEERVKNVPGQVPRKYKPRSGDYIKMIKNHIIKGEINLAEEVIQLCIRNRDKPDRYMYTLIINAFAIQGDIKQCYKYYTDMKLHKLKMKENIYTSLFNACANSSNSEKALYYLEKIKDYMKKSGTPMNHAHYNVLVKAYGRHNEFKKSEKLVQYMIDHNLKIGISTLNSLMYAANTNTATGLGQIISIWQFMRQQQIPPDIFTYHLLLRGVRDTHFGNLTFKNLLTMNNQTPVSLNFKNISDLLANPPVIGYLPPNSVTKIPPSNELPDFVFSSLEIKKNKSTDSNAPVPSNESSLEALPPSIADLHLDSVLAKNKLILFGGLDGLLERMKNDKINPCLKTFSYLMELAPGSVAAEETIIKYAKLHQIKLDITFFNILIKKRCTRGAKKEAKEVVNYIHKADLKPNIFTYGVLALACVTPMECLDLLETMKSTACSLNKYIAFPFIEVGISKNNFMFILKIDDNIFEILDKFQQNMTALIKKKDKYTTTEKFKTGFSKFNMRYKCWQEEMGRKVVVERQ</sequence>
<dbReference type="GeneID" id="105363207"/>
<protein>
    <submittedName>
        <fullName evidence="5">Pentatricopeptide repeat-containing protein 1, mitochondrial</fullName>
    </submittedName>
</protein>
<reference evidence="5" key="1">
    <citation type="submission" date="2025-08" db="UniProtKB">
        <authorList>
            <consortium name="RefSeq"/>
        </authorList>
    </citation>
    <scope>IDENTIFICATION</scope>
</reference>
<dbReference type="AlphaFoldDB" id="A0AAJ7DWN0"/>
<accession>A0AAJ7DWN0</accession>
<keyword evidence="4" id="KW-1185">Reference proteome</keyword>
<dbReference type="PROSITE" id="PS51375">
    <property type="entry name" value="PPR"/>
    <property type="match status" value="1"/>
</dbReference>
<dbReference type="PANTHER" id="PTHR47447:SF23">
    <property type="entry name" value="PENTACOTRIPEPTIDE-REPEAT REGION OF PRORP DOMAIN-CONTAINING PROTEIN"/>
    <property type="match status" value="1"/>
</dbReference>
<dbReference type="Pfam" id="PF17177">
    <property type="entry name" value="PPR_long"/>
    <property type="match status" value="1"/>
</dbReference>
<dbReference type="NCBIfam" id="TIGR00756">
    <property type="entry name" value="PPR"/>
    <property type="match status" value="1"/>
</dbReference>